<evidence type="ECO:0000313" key="11">
    <source>
        <dbReference type="EMBL" id="GAA0948449.1"/>
    </source>
</evidence>
<dbReference type="RefSeq" id="WP_343954097.1">
    <property type="nucleotide sequence ID" value="NZ_BAAAHQ010000042.1"/>
</dbReference>
<keyword evidence="5 8" id="KW-0646">Protease inhibitor</keyword>
<dbReference type="Pfam" id="PF00720">
    <property type="entry name" value="SSI"/>
    <property type="match status" value="1"/>
</dbReference>
<evidence type="ECO:0000313" key="12">
    <source>
        <dbReference type="Proteomes" id="UP001501578"/>
    </source>
</evidence>
<evidence type="ECO:0000256" key="8">
    <source>
        <dbReference type="RuleBase" id="RU003471"/>
    </source>
</evidence>
<keyword evidence="12" id="KW-1185">Reference proteome</keyword>
<sequence length="122" mass="12546">MRPAPVVAALLLLVTAAPAYAADRGLSLSVSGDANTWTRGVVLRCHPAPGGHHPNAAAACAAIEAAGGRFDRFSGTSRACTMEYNPVTASATGSWRGRPVSWRATYANACGLEAATGAVFRF</sequence>
<evidence type="ECO:0000256" key="6">
    <source>
        <dbReference type="ARBA" id="ARBA00022900"/>
    </source>
</evidence>
<evidence type="ECO:0000256" key="2">
    <source>
        <dbReference type="ARBA" id="ARBA00010472"/>
    </source>
</evidence>
<protein>
    <recommendedName>
        <fullName evidence="10">Subtilisin inhibitor domain-containing protein</fullName>
    </recommendedName>
</protein>
<name>A0ABN1QWI6_9ACTN</name>
<feature type="chain" id="PRO_5046177792" description="Subtilisin inhibitor domain-containing protein" evidence="9">
    <location>
        <begin position="22"/>
        <end position="122"/>
    </location>
</feature>
<reference evidence="11 12" key="1">
    <citation type="journal article" date="2019" name="Int. J. Syst. Evol. Microbiol.">
        <title>The Global Catalogue of Microorganisms (GCM) 10K type strain sequencing project: providing services to taxonomists for standard genome sequencing and annotation.</title>
        <authorList>
            <consortium name="The Broad Institute Genomics Platform"/>
            <consortium name="The Broad Institute Genome Sequencing Center for Infectious Disease"/>
            <person name="Wu L."/>
            <person name="Ma J."/>
        </authorList>
    </citation>
    <scope>NUCLEOTIDE SEQUENCE [LARGE SCALE GENOMIC DNA]</scope>
    <source>
        <strain evidence="11 12">JCM 11136</strain>
    </source>
</reference>
<evidence type="ECO:0000256" key="3">
    <source>
        <dbReference type="ARBA" id="ARBA00011738"/>
    </source>
</evidence>
<comment type="subunit">
    <text evidence="3">Homodimer.</text>
</comment>
<accession>A0ABN1QWI6</accession>
<evidence type="ECO:0000256" key="1">
    <source>
        <dbReference type="ARBA" id="ARBA00004613"/>
    </source>
</evidence>
<keyword evidence="6 8" id="KW-0722">Serine protease inhibitor</keyword>
<evidence type="ECO:0000259" key="10">
    <source>
        <dbReference type="Pfam" id="PF00720"/>
    </source>
</evidence>
<dbReference type="PRINTS" id="PR00294">
    <property type="entry name" value="SSBTLNINHBTR"/>
</dbReference>
<organism evidence="11 12">
    <name type="scientific">Nonomuraea longicatena</name>
    <dbReference type="NCBI Taxonomy" id="83682"/>
    <lineage>
        <taxon>Bacteria</taxon>
        <taxon>Bacillati</taxon>
        <taxon>Actinomycetota</taxon>
        <taxon>Actinomycetes</taxon>
        <taxon>Streptosporangiales</taxon>
        <taxon>Streptosporangiaceae</taxon>
        <taxon>Nonomuraea</taxon>
    </lineage>
</organism>
<evidence type="ECO:0000256" key="4">
    <source>
        <dbReference type="ARBA" id="ARBA00022525"/>
    </source>
</evidence>
<keyword evidence="7" id="KW-1015">Disulfide bond</keyword>
<dbReference type="InterPro" id="IPR036819">
    <property type="entry name" value="Subtilisin_inhibitor-like_sf"/>
</dbReference>
<keyword evidence="4" id="KW-0964">Secreted</keyword>
<comment type="subcellular location">
    <subcellularLocation>
        <location evidence="1">Secreted</location>
    </subcellularLocation>
</comment>
<comment type="caution">
    <text evidence="11">The sequence shown here is derived from an EMBL/GenBank/DDBJ whole genome shotgun (WGS) entry which is preliminary data.</text>
</comment>
<evidence type="ECO:0000256" key="5">
    <source>
        <dbReference type="ARBA" id="ARBA00022690"/>
    </source>
</evidence>
<dbReference type="Gene3D" id="3.30.350.10">
    <property type="entry name" value="Subtilisin inhibitor-like"/>
    <property type="match status" value="1"/>
</dbReference>
<dbReference type="Proteomes" id="UP001501578">
    <property type="component" value="Unassembled WGS sequence"/>
</dbReference>
<keyword evidence="9" id="KW-0732">Signal</keyword>
<evidence type="ECO:0000256" key="9">
    <source>
        <dbReference type="SAM" id="SignalP"/>
    </source>
</evidence>
<gene>
    <name evidence="11" type="ORF">GCM10009560_65820</name>
</gene>
<feature type="domain" description="Subtilisin inhibitor" evidence="10">
    <location>
        <begin position="28"/>
        <end position="108"/>
    </location>
</feature>
<proteinExistence type="inferred from homology"/>
<dbReference type="SUPFAM" id="SSF55399">
    <property type="entry name" value="Subtilisin inhibitor"/>
    <property type="match status" value="1"/>
</dbReference>
<feature type="signal peptide" evidence="9">
    <location>
        <begin position="1"/>
        <end position="21"/>
    </location>
</feature>
<dbReference type="EMBL" id="BAAAHQ010000042">
    <property type="protein sequence ID" value="GAA0948449.1"/>
    <property type="molecule type" value="Genomic_DNA"/>
</dbReference>
<dbReference type="InterPro" id="IPR000691">
    <property type="entry name" value="Prot_inh_I16_SSI"/>
</dbReference>
<evidence type="ECO:0000256" key="7">
    <source>
        <dbReference type="ARBA" id="ARBA00023157"/>
    </source>
</evidence>
<dbReference type="InterPro" id="IPR023549">
    <property type="entry name" value="Subtilisin_inhibitor"/>
</dbReference>
<comment type="similarity">
    <text evidence="2 8">Belongs to the protease inhibitor I16 (SSI) family.</text>
</comment>